<accession>A0A396GRH2</accession>
<dbReference type="Proteomes" id="UP000265566">
    <property type="component" value="Chromosome 8"/>
</dbReference>
<protein>
    <submittedName>
        <fullName evidence="1">Uncharacterized protein</fullName>
    </submittedName>
</protein>
<gene>
    <name evidence="1" type="ORF">MtrunA17_Chr8g0391251</name>
</gene>
<name>A0A396GRH2_MEDTR</name>
<proteinExistence type="predicted"/>
<sequence>MECHSIKKCVYSVVETLPQVTYMIVIYEHYVTIIYELKTHFL</sequence>
<comment type="caution">
    <text evidence="1">The sequence shown here is derived from an EMBL/GenBank/DDBJ whole genome shotgun (WGS) entry which is preliminary data.</text>
</comment>
<dbReference type="Gramene" id="rna50371">
    <property type="protein sequence ID" value="RHN43749.1"/>
    <property type="gene ID" value="gene50371"/>
</dbReference>
<reference evidence="2" key="1">
    <citation type="journal article" date="2018" name="Nat. Plants">
        <title>Whole-genome landscape of Medicago truncatula symbiotic genes.</title>
        <authorList>
            <person name="Pecrix Y."/>
            <person name="Staton S.E."/>
            <person name="Sallet E."/>
            <person name="Lelandais-Briere C."/>
            <person name="Moreau S."/>
            <person name="Carrere S."/>
            <person name="Blein T."/>
            <person name="Jardinaud M.F."/>
            <person name="Latrasse D."/>
            <person name="Zouine M."/>
            <person name="Zahm M."/>
            <person name="Kreplak J."/>
            <person name="Mayjonade B."/>
            <person name="Satge C."/>
            <person name="Perez M."/>
            <person name="Cauet S."/>
            <person name="Marande W."/>
            <person name="Chantry-Darmon C."/>
            <person name="Lopez-Roques C."/>
            <person name="Bouchez O."/>
            <person name="Berard A."/>
            <person name="Debelle F."/>
            <person name="Munos S."/>
            <person name="Bendahmane A."/>
            <person name="Berges H."/>
            <person name="Niebel A."/>
            <person name="Buitink J."/>
            <person name="Frugier F."/>
            <person name="Benhamed M."/>
            <person name="Crespi M."/>
            <person name="Gouzy J."/>
            <person name="Gamas P."/>
        </authorList>
    </citation>
    <scope>NUCLEOTIDE SEQUENCE [LARGE SCALE GENOMIC DNA]</scope>
    <source>
        <strain evidence="2">cv. Jemalong A17</strain>
    </source>
</reference>
<dbReference type="EMBL" id="PSQE01000008">
    <property type="protein sequence ID" value="RHN43749.1"/>
    <property type="molecule type" value="Genomic_DNA"/>
</dbReference>
<evidence type="ECO:0000313" key="2">
    <source>
        <dbReference type="Proteomes" id="UP000265566"/>
    </source>
</evidence>
<organism evidence="1 2">
    <name type="scientific">Medicago truncatula</name>
    <name type="common">Barrel medic</name>
    <name type="synonym">Medicago tribuloides</name>
    <dbReference type="NCBI Taxonomy" id="3880"/>
    <lineage>
        <taxon>Eukaryota</taxon>
        <taxon>Viridiplantae</taxon>
        <taxon>Streptophyta</taxon>
        <taxon>Embryophyta</taxon>
        <taxon>Tracheophyta</taxon>
        <taxon>Spermatophyta</taxon>
        <taxon>Magnoliopsida</taxon>
        <taxon>eudicotyledons</taxon>
        <taxon>Gunneridae</taxon>
        <taxon>Pentapetalae</taxon>
        <taxon>rosids</taxon>
        <taxon>fabids</taxon>
        <taxon>Fabales</taxon>
        <taxon>Fabaceae</taxon>
        <taxon>Papilionoideae</taxon>
        <taxon>50 kb inversion clade</taxon>
        <taxon>NPAAA clade</taxon>
        <taxon>Hologalegina</taxon>
        <taxon>IRL clade</taxon>
        <taxon>Trifolieae</taxon>
        <taxon>Medicago</taxon>
    </lineage>
</organism>
<evidence type="ECO:0000313" key="1">
    <source>
        <dbReference type="EMBL" id="RHN43749.1"/>
    </source>
</evidence>
<dbReference type="AlphaFoldDB" id="A0A396GRH2"/>